<dbReference type="PIRSF" id="PIRSF000524">
    <property type="entry name" value="SPT"/>
    <property type="match status" value="1"/>
</dbReference>
<dbReference type="CDD" id="cd06451">
    <property type="entry name" value="AGAT_like"/>
    <property type="match status" value="1"/>
</dbReference>
<dbReference type="SUPFAM" id="SSF53383">
    <property type="entry name" value="PLP-dependent transferases"/>
    <property type="match status" value="1"/>
</dbReference>
<evidence type="ECO:0000259" key="6">
    <source>
        <dbReference type="Pfam" id="PF00266"/>
    </source>
</evidence>
<evidence type="ECO:0000256" key="3">
    <source>
        <dbReference type="ARBA" id="ARBA00022898"/>
    </source>
</evidence>
<dbReference type="Pfam" id="PF00266">
    <property type="entry name" value="Aminotran_5"/>
    <property type="match status" value="1"/>
</dbReference>
<evidence type="ECO:0000313" key="7">
    <source>
        <dbReference type="EMBL" id="MDE5411859.1"/>
    </source>
</evidence>
<evidence type="ECO:0000256" key="5">
    <source>
        <dbReference type="RuleBase" id="RU004504"/>
    </source>
</evidence>
<accession>A0ABT5V8R2</accession>
<comment type="caution">
    <text evidence="7">The sequence shown here is derived from an EMBL/GenBank/DDBJ whole genome shotgun (WGS) entry which is preliminary data.</text>
</comment>
<dbReference type="Proteomes" id="UP001148125">
    <property type="component" value="Unassembled WGS sequence"/>
</dbReference>
<dbReference type="Gene3D" id="3.40.640.10">
    <property type="entry name" value="Type I PLP-dependent aspartate aminotransferase-like (Major domain)"/>
    <property type="match status" value="1"/>
</dbReference>
<protein>
    <submittedName>
        <fullName evidence="7">Alanine--glyoxylate aminotransferase family protein</fullName>
    </submittedName>
</protein>
<organism evidence="7 8">
    <name type="scientific">Alkalihalobacterium chitinilyticum</name>
    <dbReference type="NCBI Taxonomy" id="2980103"/>
    <lineage>
        <taxon>Bacteria</taxon>
        <taxon>Bacillati</taxon>
        <taxon>Bacillota</taxon>
        <taxon>Bacilli</taxon>
        <taxon>Bacillales</taxon>
        <taxon>Bacillaceae</taxon>
        <taxon>Alkalihalobacterium</taxon>
    </lineage>
</organism>
<dbReference type="RefSeq" id="WP_275116495.1">
    <property type="nucleotide sequence ID" value="NZ_JAOTPO010000001.1"/>
</dbReference>
<evidence type="ECO:0000256" key="2">
    <source>
        <dbReference type="ARBA" id="ARBA00009236"/>
    </source>
</evidence>
<dbReference type="Gene3D" id="3.90.1150.10">
    <property type="entry name" value="Aspartate Aminotransferase, domain 1"/>
    <property type="match status" value="1"/>
</dbReference>
<gene>
    <name evidence="7" type="ORF">N7Z68_00500</name>
</gene>
<keyword evidence="7" id="KW-0032">Aminotransferase</keyword>
<reference evidence="7" key="1">
    <citation type="submission" date="2024-05" db="EMBL/GenBank/DDBJ databases">
        <title>Alkalihalobacillus sp. strain MEB203 novel alkaliphilic bacterium from Lonar Lake, India.</title>
        <authorList>
            <person name="Joshi A."/>
            <person name="Thite S."/>
            <person name="Mengade P."/>
        </authorList>
    </citation>
    <scope>NUCLEOTIDE SEQUENCE</scope>
    <source>
        <strain evidence="7">MEB 203</strain>
    </source>
</reference>
<evidence type="ECO:0000313" key="8">
    <source>
        <dbReference type="Proteomes" id="UP001148125"/>
    </source>
</evidence>
<dbReference type="PANTHER" id="PTHR21152">
    <property type="entry name" value="AMINOTRANSFERASE CLASS V"/>
    <property type="match status" value="1"/>
</dbReference>
<sequence>MVAELLPPERVLMGPGPSNVHPHVLRAMSTPLLGHLDPAFLTIMNETMDLLRKVYQTENKLTIAMSGTGSAGMETVFVNLVEPGDKVIVGVNGLFGTRMVDVAERCGATVVQISAPWGEIIEPQKVKEALDSHPDAKLVAVVHAETSTGVRQPLEKISEIVHNTDALLVCDMVTSLGGCPTEIDKLKIDAAYSGTQKCLSAPPGLAPVTMSDRAVEVMNNRKSKVQSWYLDLSMIVSYWGEERSYHHTAPITMAYSLRESLRLIVNEGVENVYARHALYGEALQQGLEAMGLKLLVNKEHRLHQLTSVCIPEGVNDAKVRSRLLEKYDLEIGGGLGELKGKVWRIGLMGYNARQQNVTLMLSALEDILLEEGASIEQGAALSKANEVLKKCVLV</sequence>
<proteinExistence type="inferred from homology"/>
<dbReference type="EMBL" id="JAOTPO010000001">
    <property type="protein sequence ID" value="MDE5411859.1"/>
    <property type="molecule type" value="Genomic_DNA"/>
</dbReference>
<evidence type="ECO:0000256" key="4">
    <source>
        <dbReference type="RuleBase" id="RU004075"/>
    </source>
</evidence>
<dbReference type="InterPro" id="IPR015421">
    <property type="entry name" value="PyrdxlP-dep_Trfase_major"/>
</dbReference>
<dbReference type="InterPro" id="IPR024169">
    <property type="entry name" value="SP_NH2Trfase/AEP_transaminase"/>
</dbReference>
<evidence type="ECO:0000256" key="1">
    <source>
        <dbReference type="ARBA" id="ARBA00001933"/>
    </source>
</evidence>
<name>A0ABT5V8R2_9BACI</name>
<keyword evidence="3" id="KW-0663">Pyridoxal phosphate</keyword>
<comment type="similarity">
    <text evidence="2 4">Belongs to the class-V pyridoxal-phosphate-dependent aminotransferase family.</text>
</comment>
<comment type="cofactor">
    <cofactor evidence="1 5">
        <name>pyridoxal 5'-phosphate</name>
        <dbReference type="ChEBI" id="CHEBI:597326"/>
    </cofactor>
</comment>
<dbReference type="GO" id="GO:0008483">
    <property type="term" value="F:transaminase activity"/>
    <property type="evidence" value="ECO:0007669"/>
    <property type="project" value="UniProtKB-KW"/>
</dbReference>
<dbReference type="InterPro" id="IPR020578">
    <property type="entry name" value="Aminotrans_V_PyrdxlP_BS"/>
</dbReference>
<dbReference type="PANTHER" id="PTHR21152:SF40">
    <property type="entry name" value="ALANINE--GLYOXYLATE AMINOTRANSFERASE"/>
    <property type="match status" value="1"/>
</dbReference>
<dbReference type="InterPro" id="IPR015422">
    <property type="entry name" value="PyrdxlP-dep_Trfase_small"/>
</dbReference>
<dbReference type="InterPro" id="IPR000192">
    <property type="entry name" value="Aminotrans_V_dom"/>
</dbReference>
<keyword evidence="7" id="KW-0808">Transferase</keyword>
<feature type="domain" description="Aminotransferase class V" evidence="6">
    <location>
        <begin position="35"/>
        <end position="334"/>
    </location>
</feature>
<dbReference type="InterPro" id="IPR015424">
    <property type="entry name" value="PyrdxlP-dep_Trfase"/>
</dbReference>
<keyword evidence="8" id="KW-1185">Reference proteome</keyword>
<dbReference type="PROSITE" id="PS00595">
    <property type="entry name" value="AA_TRANSFER_CLASS_5"/>
    <property type="match status" value="1"/>
</dbReference>